<feature type="active site" evidence="8">
    <location>
        <position position="64"/>
    </location>
</feature>
<gene>
    <name evidence="12" type="ORF">DET45_103190</name>
</gene>
<dbReference type="PRINTS" id="PR00067">
    <property type="entry name" value="CATALASE"/>
</dbReference>
<keyword evidence="5 7" id="KW-0560">Oxidoreductase</keyword>
<dbReference type="EMBL" id="QGTT01000003">
    <property type="protein sequence ID" value="PWW14498.1"/>
    <property type="molecule type" value="Genomic_DNA"/>
</dbReference>
<dbReference type="GO" id="GO:0004096">
    <property type="term" value="F:catalase activity"/>
    <property type="evidence" value="ECO:0007669"/>
    <property type="project" value="InterPro"/>
</dbReference>
<keyword evidence="4 7" id="KW-0479">Metal-binding</keyword>
<keyword evidence="10" id="KW-0732">Signal</keyword>
<name>A0A317QBC2_9GAMM</name>
<feature type="domain" description="Catalase core" evidence="11">
    <location>
        <begin position="18"/>
        <end position="341"/>
    </location>
</feature>
<reference evidence="12 13" key="1">
    <citation type="submission" date="2018-05" db="EMBL/GenBank/DDBJ databases">
        <title>Freshwater and sediment microbial communities from various areas in North America, analyzing microbe dynamics in response to fracking.</title>
        <authorList>
            <person name="Lamendella R."/>
        </authorList>
    </citation>
    <scope>NUCLEOTIDE SEQUENCE [LARGE SCALE GENOMIC DNA]</scope>
    <source>
        <strain evidence="12 13">125B1</strain>
    </source>
</reference>
<feature type="chain" id="PRO_5016423890" description="Catalase-related peroxidase" evidence="10">
    <location>
        <begin position="26"/>
        <end position="341"/>
    </location>
</feature>
<dbReference type="GO" id="GO:0020037">
    <property type="term" value="F:heme binding"/>
    <property type="evidence" value="ECO:0007669"/>
    <property type="project" value="InterPro"/>
</dbReference>
<dbReference type="Pfam" id="PF00199">
    <property type="entry name" value="Catalase"/>
    <property type="match status" value="1"/>
</dbReference>
<proteinExistence type="inferred from homology"/>
<dbReference type="InterPro" id="IPR018028">
    <property type="entry name" value="Catalase"/>
</dbReference>
<dbReference type="InterPro" id="IPR024168">
    <property type="entry name" value="Catalase_SrpA-type_pred"/>
</dbReference>
<evidence type="ECO:0000256" key="3">
    <source>
        <dbReference type="ARBA" id="ARBA00022617"/>
    </source>
</evidence>
<dbReference type="SMART" id="SM01060">
    <property type="entry name" value="Catalase"/>
    <property type="match status" value="1"/>
</dbReference>
<dbReference type="PANTHER" id="PTHR11465">
    <property type="entry name" value="CATALASE"/>
    <property type="match status" value="1"/>
</dbReference>
<keyword evidence="13" id="KW-1185">Reference proteome</keyword>
<dbReference type="AlphaFoldDB" id="A0A317QBC2"/>
<evidence type="ECO:0000259" key="11">
    <source>
        <dbReference type="SMART" id="SM01060"/>
    </source>
</evidence>
<dbReference type="PROSITE" id="PS51402">
    <property type="entry name" value="CATALASE_3"/>
    <property type="match status" value="1"/>
</dbReference>
<dbReference type="CDD" id="cd08153">
    <property type="entry name" value="srpA_like"/>
    <property type="match status" value="1"/>
</dbReference>
<dbReference type="PANTHER" id="PTHR11465:SF9">
    <property type="entry name" value="CATALASE"/>
    <property type="match status" value="1"/>
</dbReference>
<evidence type="ECO:0000256" key="1">
    <source>
        <dbReference type="ARBA" id="ARBA00005329"/>
    </source>
</evidence>
<evidence type="ECO:0000256" key="2">
    <source>
        <dbReference type="ARBA" id="ARBA00022559"/>
    </source>
</evidence>
<dbReference type="Proteomes" id="UP000246964">
    <property type="component" value="Unassembled WGS sequence"/>
</dbReference>
<comment type="cofactor">
    <cofactor evidence="7">
        <name>heme</name>
        <dbReference type="ChEBI" id="CHEBI:30413"/>
    </cofactor>
</comment>
<dbReference type="PIRSF" id="PIRSF000296">
    <property type="entry name" value="SrpA"/>
    <property type="match status" value="1"/>
</dbReference>
<dbReference type="Gene3D" id="2.40.180.10">
    <property type="entry name" value="Catalase core domain"/>
    <property type="match status" value="1"/>
</dbReference>
<evidence type="ECO:0000256" key="4">
    <source>
        <dbReference type="ARBA" id="ARBA00022723"/>
    </source>
</evidence>
<feature type="binding site" description="axial binding residue" evidence="9">
    <location>
        <position position="330"/>
    </location>
    <ligand>
        <name>heme</name>
        <dbReference type="ChEBI" id="CHEBI:30413"/>
    </ligand>
    <ligandPart>
        <name>Fe</name>
        <dbReference type="ChEBI" id="CHEBI:18248"/>
    </ligandPart>
</feature>
<accession>A0A317QBC2</accession>
<evidence type="ECO:0000313" key="13">
    <source>
        <dbReference type="Proteomes" id="UP000246964"/>
    </source>
</evidence>
<dbReference type="GO" id="GO:0005737">
    <property type="term" value="C:cytoplasm"/>
    <property type="evidence" value="ECO:0007669"/>
    <property type="project" value="TreeGrafter"/>
</dbReference>
<evidence type="ECO:0000256" key="6">
    <source>
        <dbReference type="ARBA" id="ARBA00023004"/>
    </source>
</evidence>
<evidence type="ECO:0000256" key="10">
    <source>
        <dbReference type="SAM" id="SignalP"/>
    </source>
</evidence>
<evidence type="ECO:0000256" key="5">
    <source>
        <dbReference type="ARBA" id="ARBA00023002"/>
    </source>
</evidence>
<dbReference type="InterPro" id="IPR011614">
    <property type="entry name" value="Catalase_core"/>
</dbReference>
<organism evidence="12 13">
    <name type="scientific">Pseudidiomarina maritima</name>
    <dbReference type="NCBI Taxonomy" id="519453"/>
    <lineage>
        <taxon>Bacteria</taxon>
        <taxon>Pseudomonadati</taxon>
        <taxon>Pseudomonadota</taxon>
        <taxon>Gammaproteobacteria</taxon>
        <taxon>Alteromonadales</taxon>
        <taxon>Idiomarinaceae</taxon>
        <taxon>Pseudidiomarina</taxon>
    </lineage>
</organism>
<sequence>MLTRVSFIAAAVAAAFATLSVGAIAADQPAQVNPYAAPQSASATDFIEVFAKLNGKTPGYRKGHARGVCAAGEFVPSAAARQRFATPLFAVDKAPLIMRFSMGGGNPNADERRGARGLGIQFQLDDNQFHHIAGLTVPLFAGKNPQQFLGLLQWSAKIQAGEATPADLQKYFAANPEMQAQREWSQGRQASAEYTSSNYYGIHAFFADQPNAAAQAFRWQLEPVAGEQQLTAAEVESLPPSFLDERLTERLKKDGKVVFNWVWTLAEPGDATNNPAQLWPADREQVTIGTITVTSSGSDQCEPVNFDPMRVALGISPSDDPVLPIRSVAYAISQGMRLNNQ</sequence>
<dbReference type="RefSeq" id="WP_181394894.1">
    <property type="nucleotide sequence ID" value="NZ_QGTT01000003.1"/>
</dbReference>
<dbReference type="EC" id="1.11.1.-" evidence="7"/>
<comment type="function">
    <text evidence="7">Has an organic peroxide-dependent peroxidase activity.</text>
</comment>
<keyword evidence="6 7" id="KW-0408">Iron</keyword>
<protein>
    <recommendedName>
        <fullName evidence="7">Catalase-related peroxidase</fullName>
        <ecNumber evidence="7">1.11.1.-</ecNumber>
    </recommendedName>
</protein>
<evidence type="ECO:0000313" key="12">
    <source>
        <dbReference type="EMBL" id="PWW14498.1"/>
    </source>
</evidence>
<dbReference type="GO" id="GO:0046872">
    <property type="term" value="F:metal ion binding"/>
    <property type="evidence" value="ECO:0007669"/>
    <property type="project" value="UniProtKB-KW"/>
</dbReference>
<evidence type="ECO:0000256" key="8">
    <source>
        <dbReference type="PIRSR" id="PIRSR000296-1"/>
    </source>
</evidence>
<comment type="caution">
    <text evidence="12">The sequence shown here is derived from an EMBL/GenBank/DDBJ whole genome shotgun (WGS) entry which is preliminary data.</text>
</comment>
<dbReference type="SUPFAM" id="SSF56634">
    <property type="entry name" value="Heme-dependent catalase-like"/>
    <property type="match status" value="1"/>
</dbReference>
<feature type="signal peptide" evidence="10">
    <location>
        <begin position="1"/>
        <end position="25"/>
    </location>
</feature>
<dbReference type="InterPro" id="IPR020835">
    <property type="entry name" value="Catalase_sf"/>
</dbReference>
<evidence type="ECO:0000256" key="7">
    <source>
        <dbReference type="PIRNR" id="PIRNR000296"/>
    </source>
</evidence>
<evidence type="ECO:0000256" key="9">
    <source>
        <dbReference type="PIRSR" id="PIRSR000296-2"/>
    </source>
</evidence>
<dbReference type="Gene3D" id="1.20.1280.120">
    <property type="match status" value="1"/>
</dbReference>
<dbReference type="GO" id="GO:0042542">
    <property type="term" value="P:response to hydrogen peroxide"/>
    <property type="evidence" value="ECO:0007669"/>
    <property type="project" value="TreeGrafter"/>
</dbReference>
<dbReference type="GO" id="GO:0042744">
    <property type="term" value="P:hydrogen peroxide catabolic process"/>
    <property type="evidence" value="ECO:0007669"/>
    <property type="project" value="TreeGrafter"/>
</dbReference>
<keyword evidence="3 7" id="KW-0349">Heme</keyword>
<keyword evidence="2 7" id="KW-0575">Peroxidase</keyword>
<comment type="similarity">
    <text evidence="1 7">Belongs to the catalase family.</text>
</comment>